<proteinExistence type="predicted"/>
<feature type="compositionally biased region" description="Basic and acidic residues" evidence="1">
    <location>
        <begin position="41"/>
        <end position="51"/>
    </location>
</feature>
<feature type="region of interest" description="Disordered" evidence="1">
    <location>
        <begin position="29"/>
        <end position="51"/>
    </location>
</feature>
<organism evidence="2 3">
    <name type="scientific">Natrinema soli</name>
    <dbReference type="NCBI Taxonomy" id="1930624"/>
    <lineage>
        <taxon>Archaea</taxon>
        <taxon>Methanobacteriati</taxon>
        <taxon>Methanobacteriota</taxon>
        <taxon>Stenosarchaea group</taxon>
        <taxon>Halobacteria</taxon>
        <taxon>Halobacteriales</taxon>
        <taxon>Natrialbaceae</taxon>
        <taxon>Natrinema</taxon>
    </lineage>
</organism>
<dbReference type="EMBL" id="JBHSWV010000841">
    <property type="protein sequence ID" value="MFC6769901.1"/>
    <property type="molecule type" value="Genomic_DNA"/>
</dbReference>
<dbReference type="AlphaFoldDB" id="A0ABD5T2Y7"/>
<evidence type="ECO:0000256" key="1">
    <source>
        <dbReference type="SAM" id="MobiDB-lite"/>
    </source>
</evidence>
<gene>
    <name evidence="2" type="ORF">ACFQE6_34105</name>
</gene>
<sequence>MPSPRGRQRKSVFRDPYCLSSLDAAIDADQPVQAHHPPIGKFDDRLFQTDD</sequence>
<accession>A0ABD5T2Y7</accession>
<reference evidence="2 3" key="1">
    <citation type="journal article" date="2019" name="Int. J. Syst. Evol. Microbiol.">
        <title>The Global Catalogue of Microorganisms (GCM) 10K type strain sequencing project: providing services to taxonomists for standard genome sequencing and annotation.</title>
        <authorList>
            <consortium name="The Broad Institute Genomics Platform"/>
            <consortium name="The Broad Institute Genome Sequencing Center for Infectious Disease"/>
            <person name="Wu L."/>
            <person name="Ma J."/>
        </authorList>
    </citation>
    <scope>NUCLEOTIDE SEQUENCE [LARGE SCALE GENOMIC DNA]</scope>
    <source>
        <strain evidence="2 3">LMG 29247</strain>
    </source>
</reference>
<comment type="caution">
    <text evidence="2">The sequence shown here is derived from an EMBL/GenBank/DDBJ whole genome shotgun (WGS) entry which is preliminary data.</text>
</comment>
<keyword evidence="3" id="KW-1185">Reference proteome</keyword>
<dbReference type="Proteomes" id="UP001596383">
    <property type="component" value="Unassembled WGS sequence"/>
</dbReference>
<name>A0ABD5T2Y7_9EURY</name>
<evidence type="ECO:0000313" key="2">
    <source>
        <dbReference type="EMBL" id="MFC6769901.1"/>
    </source>
</evidence>
<protein>
    <submittedName>
        <fullName evidence="2">Uncharacterized protein</fullName>
    </submittedName>
</protein>
<evidence type="ECO:0000313" key="3">
    <source>
        <dbReference type="Proteomes" id="UP001596383"/>
    </source>
</evidence>
<dbReference type="RefSeq" id="WP_273742493.1">
    <property type="nucleotide sequence ID" value="NZ_JAQIVI010000841.1"/>
</dbReference>